<feature type="transmembrane region" description="Helical" evidence="1">
    <location>
        <begin position="143"/>
        <end position="165"/>
    </location>
</feature>
<evidence type="ECO:0000313" key="2">
    <source>
        <dbReference type="EMBL" id="KAL3756552.1"/>
    </source>
</evidence>
<keyword evidence="1" id="KW-1133">Transmembrane helix</keyword>
<keyword evidence="1" id="KW-0472">Membrane</keyword>
<gene>
    <name evidence="2" type="ORF">ACHAWU_009946</name>
</gene>
<reference evidence="2 3" key="1">
    <citation type="submission" date="2024-10" db="EMBL/GenBank/DDBJ databases">
        <title>Updated reference genomes for cyclostephanoid diatoms.</title>
        <authorList>
            <person name="Roberts W.R."/>
            <person name="Alverson A.J."/>
        </authorList>
    </citation>
    <scope>NUCLEOTIDE SEQUENCE [LARGE SCALE GENOMIC DNA]</scope>
    <source>
        <strain evidence="2 3">AJA232-27</strain>
    </source>
</reference>
<keyword evidence="3" id="KW-1185">Reference proteome</keyword>
<dbReference type="Proteomes" id="UP001530293">
    <property type="component" value="Unassembled WGS sequence"/>
</dbReference>
<dbReference type="EMBL" id="JALLBG020000303">
    <property type="protein sequence ID" value="KAL3756552.1"/>
    <property type="molecule type" value="Genomic_DNA"/>
</dbReference>
<comment type="caution">
    <text evidence="2">The sequence shown here is derived from an EMBL/GenBank/DDBJ whole genome shotgun (WGS) entry which is preliminary data.</text>
</comment>
<feature type="transmembrane region" description="Helical" evidence="1">
    <location>
        <begin position="177"/>
        <end position="197"/>
    </location>
</feature>
<name>A0ABD3LYU3_9STRA</name>
<evidence type="ECO:0000256" key="1">
    <source>
        <dbReference type="SAM" id="Phobius"/>
    </source>
</evidence>
<feature type="transmembrane region" description="Helical" evidence="1">
    <location>
        <begin position="238"/>
        <end position="261"/>
    </location>
</feature>
<organism evidence="2 3">
    <name type="scientific">Discostella pseudostelligera</name>
    <dbReference type="NCBI Taxonomy" id="259834"/>
    <lineage>
        <taxon>Eukaryota</taxon>
        <taxon>Sar</taxon>
        <taxon>Stramenopiles</taxon>
        <taxon>Ochrophyta</taxon>
        <taxon>Bacillariophyta</taxon>
        <taxon>Coscinodiscophyceae</taxon>
        <taxon>Thalassiosirophycidae</taxon>
        <taxon>Stephanodiscales</taxon>
        <taxon>Stephanodiscaceae</taxon>
        <taxon>Discostella</taxon>
    </lineage>
</organism>
<feature type="transmembrane region" description="Helical" evidence="1">
    <location>
        <begin position="203"/>
        <end position="226"/>
    </location>
</feature>
<keyword evidence="1" id="KW-0812">Transmembrane</keyword>
<evidence type="ECO:0000313" key="3">
    <source>
        <dbReference type="Proteomes" id="UP001530293"/>
    </source>
</evidence>
<sequence length="267" mass="30588">MATITMEKVLPAREHRGDYDVAFTGNVAGNAPATTTEFVAAPGPRRLLFGTHRFAEISFFVRVVCVDCTSTYDGSPNIVVDCESFMTHLFSWCIAILFRGEIPHRDYVMCCVGPILVTFFASFETKERPKNVRTERFRNIFNILSALEVVVTILIPWLVILEGILNKNETRRNGYLLAPHLFVFQAQIACECMIMLYGERRKWMLFPFTCAANAYRGVTIGTWVFRLLNEDVTRSRDIILPMIATGLWIYSSFVFIPKVWYPLQKLD</sequence>
<protein>
    <submittedName>
        <fullName evidence="2">Uncharacterized protein</fullName>
    </submittedName>
</protein>
<dbReference type="AlphaFoldDB" id="A0ABD3LYU3"/>
<accession>A0ABD3LYU3</accession>
<proteinExistence type="predicted"/>